<protein>
    <submittedName>
        <fullName evidence="2">Uncharacterized protein</fullName>
    </submittedName>
</protein>
<evidence type="ECO:0000313" key="3">
    <source>
        <dbReference type="Proteomes" id="UP000521943"/>
    </source>
</evidence>
<proteinExistence type="predicted"/>
<sequence>MHGLPPYIWQSISAPQAPHEPTPSPLHTPLLSFPSAQSHHDNASTPSHPCTIQRLCTLPLSSSLQLVPQFPTHSNTSLGPTFSFSYPSAPVPPSYYIPAPAMPQHSRALYDSIPLPHLATQVPYTLHPLLTTPLNSSQMIIWDVRTSPYAADAHPSGSQVQIHSGPPLAAPWLLESAASPTQASLTIRIDNSECSTHRNVFTVYSSSQTIGTAYVTVLDVLLCVSRAGASRPRRRCACNVSARIHSPPPATLSGLTIGMVGAANFFAYRVEVPYLAAPHFVAHSEMGWEARAQGRLGCGAGYARIRSRVAFGGLSSRRIDMRF</sequence>
<feature type="region of interest" description="Disordered" evidence="1">
    <location>
        <begin position="13"/>
        <end position="48"/>
    </location>
</feature>
<dbReference type="EMBL" id="JACGCI010000021">
    <property type="protein sequence ID" value="KAF6757815.1"/>
    <property type="molecule type" value="Genomic_DNA"/>
</dbReference>
<dbReference type="Proteomes" id="UP000521943">
    <property type="component" value="Unassembled WGS sequence"/>
</dbReference>
<comment type="caution">
    <text evidence="2">The sequence shown here is derived from an EMBL/GenBank/DDBJ whole genome shotgun (WGS) entry which is preliminary data.</text>
</comment>
<evidence type="ECO:0000313" key="2">
    <source>
        <dbReference type="EMBL" id="KAF6757815.1"/>
    </source>
</evidence>
<reference evidence="2 3" key="1">
    <citation type="submission" date="2020-07" db="EMBL/GenBank/DDBJ databases">
        <title>Comparative genomics of pyrophilous fungi reveals a link between fire events and developmental genes.</title>
        <authorList>
            <consortium name="DOE Joint Genome Institute"/>
            <person name="Steindorff A.S."/>
            <person name="Carver A."/>
            <person name="Calhoun S."/>
            <person name="Stillman K."/>
            <person name="Liu H."/>
            <person name="Lipzen A."/>
            <person name="Pangilinan J."/>
            <person name="Labutti K."/>
            <person name="Bruns T.D."/>
            <person name="Grigoriev I.V."/>
        </authorList>
    </citation>
    <scope>NUCLEOTIDE SEQUENCE [LARGE SCALE GENOMIC DNA]</scope>
    <source>
        <strain evidence="2 3">CBS 144469</strain>
    </source>
</reference>
<accession>A0A8H6I2P0</accession>
<dbReference type="AlphaFoldDB" id="A0A8H6I2P0"/>
<name>A0A8H6I2P0_9AGAR</name>
<keyword evidence="3" id="KW-1185">Reference proteome</keyword>
<evidence type="ECO:0000256" key="1">
    <source>
        <dbReference type="SAM" id="MobiDB-lite"/>
    </source>
</evidence>
<gene>
    <name evidence="2" type="ORF">DFP72DRAFT_1110652</name>
</gene>
<organism evidence="2 3">
    <name type="scientific">Ephemerocybe angulata</name>
    <dbReference type="NCBI Taxonomy" id="980116"/>
    <lineage>
        <taxon>Eukaryota</taxon>
        <taxon>Fungi</taxon>
        <taxon>Dikarya</taxon>
        <taxon>Basidiomycota</taxon>
        <taxon>Agaricomycotina</taxon>
        <taxon>Agaricomycetes</taxon>
        <taxon>Agaricomycetidae</taxon>
        <taxon>Agaricales</taxon>
        <taxon>Agaricineae</taxon>
        <taxon>Psathyrellaceae</taxon>
        <taxon>Ephemerocybe</taxon>
    </lineage>
</organism>